<sequence length="127" mass="14440">MSTSVTSIDTRAVAPPSVDPLQKRSRPRRLINTCTIELEEFPSDDSVPAYAILSHCWEEGQEISYEEMVNCRSSIAWPFIRSKSGYKKIVAACKASTWSQTRLHLDRYLLHQQGRPRPTIAGYQLDV</sequence>
<dbReference type="AlphaFoldDB" id="A0A8H5G1L8"/>
<feature type="region of interest" description="Disordered" evidence="1">
    <location>
        <begin position="1"/>
        <end position="24"/>
    </location>
</feature>
<reference evidence="2 3" key="1">
    <citation type="journal article" date="2020" name="ISME J.">
        <title>Uncovering the hidden diversity of litter-decomposition mechanisms in mushroom-forming fungi.</title>
        <authorList>
            <person name="Floudas D."/>
            <person name="Bentzer J."/>
            <person name="Ahren D."/>
            <person name="Johansson T."/>
            <person name="Persson P."/>
            <person name="Tunlid A."/>
        </authorList>
    </citation>
    <scope>NUCLEOTIDE SEQUENCE [LARGE SCALE GENOMIC DNA]</scope>
    <source>
        <strain evidence="2 3">CBS 291.85</strain>
    </source>
</reference>
<evidence type="ECO:0000313" key="3">
    <source>
        <dbReference type="Proteomes" id="UP000559256"/>
    </source>
</evidence>
<evidence type="ECO:0000256" key="1">
    <source>
        <dbReference type="SAM" id="MobiDB-lite"/>
    </source>
</evidence>
<accession>A0A8H5G1L8</accession>
<protein>
    <submittedName>
        <fullName evidence="2">Uncharacterized protein</fullName>
    </submittedName>
</protein>
<name>A0A8H5G1L8_9AGAR</name>
<dbReference type="PANTHER" id="PTHR10622:SF10">
    <property type="entry name" value="HET DOMAIN-CONTAINING PROTEIN"/>
    <property type="match status" value="1"/>
</dbReference>
<organism evidence="2 3">
    <name type="scientific">Tetrapyrgos nigripes</name>
    <dbReference type="NCBI Taxonomy" id="182062"/>
    <lineage>
        <taxon>Eukaryota</taxon>
        <taxon>Fungi</taxon>
        <taxon>Dikarya</taxon>
        <taxon>Basidiomycota</taxon>
        <taxon>Agaricomycotina</taxon>
        <taxon>Agaricomycetes</taxon>
        <taxon>Agaricomycetidae</taxon>
        <taxon>Agaricales</taxon>
        <taxon>Marasmiineae</taxon>
        <taxon>Marasmiaceae</taxon>
        <taxon>Tetrapyrgos</taxon>
    </lineage>
</organism>
<dbReference type="Proteomes" id="UP000559256">
    <property type="component" value="Unassembled WGS sequence"/>
</dbReference>
<dbReference type="OrthoDB" id="5122891at2759"/>
<dbReference type="PANTHER" id="PTHR10622">
    <property type="entry name" value="HET DOMAIN-CONTAINING PROTEIN"/>
    <property type="match status" value="1"/>
</dbReference>
<keyword evidence="3" id="KW-1185">Reference proteome</keyword>
<comment type="caution">
    <text evidence="2">The sequence shown here is derived from an EMBL/GenBank/DDBJ whole genome shotgun (WGS) entry which is preliminary data.</text>
</comment>
<evidence type="ECO:0000313" key="2">
    <source>
        <dbReference type="EMBL" id="KAF5356674.1"/>
    </source>
</evidence>
<dbReference type="EMBL" id="JAACJM010000053">
    <property type="protein sequence ID" value="KAF5356674.1"/>
    <property type="molecule type" value="Genomic_DNA"/>
</dbReference>
<proteinExistence type="predicted"/>
<gene>
    <name evidence="2" type="ORF">D9758_013734</name>
</gene>